<dbReference type="Gene3D" id="3.40.50.300">
    <property type="entry name" value="P-loop containing nucleotide triphosphate hydrolases"/>
    <property type="match status" value="1"/>
</dbReference>
<accession>A0ABV9JFL0</accession>
<proteinExistence type="predicted"/>
<evidence type="ECO:0000313" key="5">
    <source>
        <dbReference type="Proteomes" id="UP001595987"/>
    </source>
</evidence>
<dbReference type="InterPro" id="IPR003439">
    <property type="entry name" value="ABC_transporter-like_ATP-bd"/>
</dbReference>
<dbReference type="PANTHER" id="PTHR43038">
    <property type="entry name" value="ATP-BINDING CASSETTE, SUB-FAMILY H, MEMBER 1"/>
    <property type="match status" value="1"/>
</dbReference>
<dbReference type="Pfam" id="PF00005">
    <property type="entry name" value="ABC_tran"/>
    <property type="match status" value="1"/>
</dbReference>
<keyword evidence="1" id="KW-0547">Nucleotide-binding</keyword>
<dbReference type="GO" id="GO:0005524">
    <property type="term" value="F:ATP binding"/>
    <property type="evidence" value="ECO:0007669"/>
    <property type="project" value="UniProtKB-KW"/>
</dbReference>
<organism evidence="4 5">
    <name type="scientific">Lactococcus nasutitermitis</name>
    <dbReference type="NCBI Taxonomy" id="1652957"/>
    <lineage>
        <taxon>Bacteria</taxon>
        <taxon>Bacillati</taxon>
        <taxon>Bacillota</taxon>
        <taxon>Bacilli</taxon>
        <taxon>Lactobacillales</taxon>
        <taxon>Streptococcaceae</taxon>
        <taxon>Lactococcus</taxon>
    </lineage>
</organism>
<dbReference type="PANTHER" id="PTHR43038:SF3">
    <property type="entry name" value="ABC TRANSPORTER G FAMILY MEMBER 20 ISOFORM X1"/>
    <property type="match status" value="1"/>
</dbReference>
<dbReference type="PROSITE" id="PS50893">
    <property type="entry name" value="ABC_TRANSPORTER_2"/>
    <property type="match status" value="1"/>
</dbReference>
<feature type="domain" description="ABC transporter" evidence="3">
    <location>
        <begin position="11"/>
        <end position="238"/>
    </location>
</feature>
<name>A0ABV9JFL0_9LACT</name>
<reference evidence="5" key="1">
    <citation type="journal article" date="2019" name="Int. J. Syst. Evol. Microbiol.">
        <title>The Global Catalogue of Microorganisms (GCM) 10K type strain sequencing project: providing services to taxonomists for standard genome sequencing and annotation.</title>
        <authorList>
            <consortium name="The Broad Institute Genomics Platform"/>
            <consortium name="The Broad Institute Genome Sequencing Center for Infectious Disease"/>
            <person name="Wu L."/>
            <person name="Ma J."/>
        </authorList>
    </citation>
    <scope>NUCLEOTIDE SEQUENCE [LARGE SCALE GENOMIC DNA]</scope>
    <source>
        <strain evidence="5">CCUG 63287</strain>
    </source>
</reference>
<dbReference type="InterPro" id="IPR017871">
    <property type="entry name" value="ABC_transporter-like_CS"/>
</dbReference>
<sequence length="251" mass="27848">MDKWRDKMNPVSVKELVVKFDKSIILDKLSIELKEGEIVGLIGPSGAGKSTFINSLLGMQAVNSGKIEIFNTEIPNRKMMSKIGFMAQSDALFDELTGQQNLEFFASLQGISHQNFLTELSKTAKTVNLTTDLGKKLSNYSGGMKRRLSLAIALQTDAPLLLLDEPTVGIDPELRQKIWEELRAQASLGKTILMTTHVMDEAERCDKVLLLRQGHFVAQGSPSEIKEKYNSTSIEEAFIKAGEELESEDLL</sequence>
<evidence type="ECO:0000256" key="1">
    <source>
        <dbReference type="ARBA" id="ARBA00022741"/>
    </source>
</evidence>
<dbReference type="InterPro" id="IPR003593">
    <property type="entry name" value="AAA+_ATPase"/>
</dbReference>
<evidence type="ECO:0000259" key="3">
    <source>
        <dbReference type="PROSITE" id="PS50893"/>
    </source>
</evidence>
<dbReference type="PROSITE" id="PS00211">
    <property type="entry name" value="ABC_TRANSPORTER_1"/>
    <property type="match status" value="1"/>
</dbReference>
<comment type="caution">
    <text evidence="4">The sequence shown here is derived from an EMBL/GenBank/DDBJ whole genome shotgun (WGS) entry which is preliminary data.</text>
</comment>
<protein>
    <submittedName>
        <fullName evidence="4">ABC transporter ATP-binding protein</fullName>
    </submittedName>
</protein>
<gene>
    <name evidence="4" type="ORF">ACFO26_09240</name>
</gene>
<dbReference type="SMART" id="SM00382">
    <property type="entry name" value="AAA"/>
    <property type="match status" value="1"/>
</dbReference>
<dbReference type="EMBL" id="JBHSGD010000008">
    <property type="protein sequence ID" value="MFC4653086.1"/>
    <property type="molecule type" value="Genomic_DNA"/>
</dbReference>
<keyword evidence="2 4" id="KW-0067">ATP-binding</keyword>
<evidence type="ECO:0000256" key="2">
    <source>
        <dbReference type="ARBA" id="ARBA00022840"/>
    </source>
</evidence>
<dbReference type="SUPFAM" id="SSF52540">
    <property type="entry name" value="P-loop containing nucleoside triphosphate hydrolases"/>
    <property type="match status" value="1"/>
</dbReference>
<dbReference type="RefSeq" id="WP_280520341.1">
    <property type="nucleotide sequence ID" value="NZ_BOVQ01000006.1"/>
</dbReference>
<keyword evidence="5" id="KW-1185">Reference proteome</keyword>
<evidence type="ECO:0000313" key="4">
    <source>
        <dbReference type="EMBL" id="MFC4653086.1"/>
    </source>
</evidence>
<dbReference type="InterPro" id="IPR027417">
    <property type="entry name" value="P-loop_NTPase"/>
</dbReference>
<dbReference type="Proteomes" id="UP001595987">
    <property type="component" value="Unassembled WGS sequence"/>
</dbReference>